<dbReference type="Gene3D" id="3.60.15.10">
    <property type="entry name" value="Ribonuclease Z/Hydroxyacylglutathione hydrolase-like"/>
    <property type="match status" value="1"/>
</dbReference>
<dbReference type="RefSeq" id="WP_044617132.1">
    <property type="nucleotide sequence ID" value="NZ_CP007142.1"/>
</dbReference>
<dbReference type="SUPFAM" id="SSF56281">
    <property type="entry name" value="Metallo-hydrolase/oxidoreductase"/>
    <property type="match status" value="1"/>
</dbReference>
<keyword evidence="3" id="KW-1185">Reference proteome</keyword>
<dbReference type="InterPro" id="IPR001279">
    <property type="entry name" value="Metallo-B-lactamas"/>
</dbReference>
<evidence type="ECO:0000313" key="3">
    <source>
        <dbReference type="Proteomes" id="UP000032266"/>
    </source>
</evidence>
<dbReference type="EMBL" id="CP007142">
    <property type="protein sequence ID" value="AJQ94633.1"/>
    <property type="molecule type" value="Genomic_DNA"/>
</dbReference>
<evidence type="ECO:0000259" key="1">
    <source>
        <dbReference type="SMART" id="SM00849"/>
    </source>
</evidence>
<dbReference type="OrthoDB" id="9803916at2"/>
<feature type="domain" description="Metallo-beta-lactamase" evidence="1">
    <location>
        <begin position="11"/>
        <end position="188"/>
    </location>
</feature>
<dbReference type="PANTHER" id="PTHR47619:SF1">
    <property type="entry name" value="EXODEOXYRIBONUCLEASE WALJ"/>
    <property type="match status" value="1"/>
</dbReference>
<organism evidence="2 3">
    <name type="scientific">Gynuella sunshinyii YC6258</name>
    <dbReference type="NCBI Taxonomy" id="1445510"/>
    <lineage>
        <taxon>Bacteria</taxon>
        <taxon>Pseudomonadati</taxon>
        <taxon>Pseudomonadota</taxon>
        <taxon>Gammaproteobacteria</taxon>
        <taxon>Oceanospirillales</taxon>
        <taxon>Saccharospirillaceae</taxon>
        <taxon>Gynuella</taxon>
    </lineage>
</organism>
<dbReference type="HOGENOM" id="CLU_073253_1_0_6"/>
<dbReference type="Proteomes" id="UP000032266">
    <property type="component" value="Chromosome"/>
</dbReference>
<dbReference type="AlphaFoldDB" id="A0A0C5VMR8"/>
<dbReference type="KEGG" id="gsn:YC6258_02595"/>
<protein>
    <submittedName>
        <fullName evidence="2">Metal-dependent hydrolase of the beta-lactamase superfamily I</fullName>
    </submittedName>
</protein>
<gene>
    <name evidence="2" type="ORF">YC6258_02595</name>
</gene>
<dbReference type="InterPro" id="IPR052533">
    <property type="entry name" value="WalJ/YycJ-like"/>
</dbReference>
<accession>A0A0C5VMR8</accession>
<name>A0A0C5VMR8_9GAMM</name>
<dbReference type="GO" id="GO:0016787">
    <property type="term" value="F:hydrolase activity"/>
    <property type="evidence" value="ECO:0007669"/>
    <property type="project" value="UniProtKB-KW"/>
</dbReference>
<dbReference type="SMART" id="SM00849">
    <property type="entry name" value="Lactamase_B"/>
    <property type="match status" value="1"/>
</dbReference>
<dbReference type="PANTHER" id="PTHR47619">
    <property type="entry name" value="METALLO-HYDROLASE YYCJ-RELATED"/>
    <property type="match status" value="1"/>
</dbReference>
<dbReference type="STRING" id="1445510.YC6258_02595"/>
<dbReference type="InterPro" id="IPR036866">
    <property type="entry name" value="RibonucZ/Hydroxyglut_hydro"/>
</dbReference>
<reference evidence="2 3" key="1">
    <citation type="submission" date="2014-01" db="EMBL/GenBank/DDBJ databases">
        <title>Full genme sequencing of cellulolytic bacterium Gynuella sunshinyii YC6258T gen. nov., sp. nov.</title>
        <authorList>
            <person name="Khan H."/>
            <person name="Chung E.J."/>
            <person name="Chung Y.R."/>
        </authorList>
    </citation>
    <scope>NUCLEOTIDE SEQUENCE [LARGE SCALE GENOMIC DNA]</scope>
    <source>
        <strain evidence="2 3">YC6258</strain>
    </source>
</reference>
<dbReference type="PATRIC" id="fig|1445510.3.peg.2550"/>
<keyword evidence="2" id="KW-0378">Hydrolase</keyword>
<proteinExistence type="predicted"/>
<sequence length="270" mass="30279">MQFASLGSGSKGNSTLVRTDQTVVMVDCGFSVKDVEQRLARLSLSPANIDAVLVTHEHGDHIKGVAALCRRYDIPVFSSFGTWQSVRNASGVCHTPINLMQSFNIGDLMVEPVAVPHDAREPCQFVFQDRYHRRLGILTDCGHVTDHMISCYQNCHSLLLECNHDLEMLRNGPYPMSLKRRVGGLYGHLNNEQAGDFLNRVAHNGLQHVVITHISEQNNEPELAVHSLARVMTHISTFPVIDQEDGLDWHNILLPDGSNNYEERQTTVFR</sequence>
<evidence type="ECO:0000313" key="2">
    <source>
        <dbReference type="EMBL" id="AJQ94633.1"/>
    </source>
</evidence>
<dbReference type="Pfam" id="PF12706">
    <property type="entry name" value="Lactamase_B_2"/>
    <property type="match status" value="1"/>
</dbReference>